<keyword evidence="3" id="KW-1185">Reference proteome</keyword>
<protein>
    <submittedName>
        <fullName evidence="2">Uncharacterized protein</fullName>
    </submittedName>
</protein>
<feature type="compositionally biased region" description="Basic and acidic residues" evidence="1">
    <location>
        <begin position="58"/>
        <end position="83"/>
    </location>
</feature>
<evidence type="ECO:0000313" key="2">
    <source>
        <dbReference type="EMBL" id="KYM78058.1"/>
    </source>
</evidence>
<organism evidence="2 3">
    <name type="scientific">Atta colombica</name>
    <dbReference type="NCBI Taxonomy" id="520822"/>
    <lineage>
        <taxon>Eukaryota</taxon>
        <taxon>Metazoa</taxon>
        <taxon>Ecdysozoa</taxon>
        <taxon>Arthropoda</taxon>
        <taxon>Hexapoda</taxon>
        <taxon>Insecta</taxon>
        <taxon>Pterygota</taxon>
        <taxon>Neoptera</taxon>
        <taxon>Endopterygota</taxon>
        <taxon>Hymenoptera</taxon>
        <taxon>Apocrita</taxon>
        <taxon>Aculeata</taxon>
        <taxon>Formicoidea</taxon>
        <taxon>Formicidae</taxon>
        <taxon>Myrmicinae</taxon>
        <taxon>Atta</taxon>
    </lineage>
</organism>
<evidence type="ECO:0000256" key="1">
    <source>
        <dbReference type="SAM" id="MobiDB-lite"/>
    </source>
</evidence>
<sequence>MPPLQLRDYSNKRRVLANVHLELAPGFTLEMRFPVTHGFTSDHSAARAAGVANGLKLDGQERRGEERRGEGRGGDEDVRREPQGADDAQPQSHVATFMHLRIPRATCGP</sequence>
<name>A0A195B0Q2_9HYME</name>
<reference evidence="2 3" key="1">
    <citation type="submission" date="2015-09" db="EMBL/GenBank/DDBJ databases">
        <title>Atta colombica WGS genome.</title>
        <authorList>
            <person name="Nygaard S."/>
            <person name="Hu H."/>
            <person name="Boomsma J."/>
            <person name="Zhang G."/>
        </authorList>
    </citation>
    <scope>NUCLEOTIDE SEQUENCE [LARGE SCALE GENOMIC DNA]</scope>
    <source>
        <strain evidence="2">Treedump-2</strain>
        <tissue evidence="2">Whole body</tissue>
    </source>
</reference>
<dbReference type="Proteomes" id="UP000078540">
    <property type="component" value="Unassembled WGS sequence"/>
</dbReference>
<proteinExistence type="predicted"/>
<evidence type="ECO:0000313" key="3">
    <source>
        <dbReference type="Proteomes" id="UP000078540"/>
    </source>
</evidence>
<gene>
    <name evidence="2" type="ORF">ALC53_11526</name>
</gene>
<feature type="region of interest" description="Disordered" evidence="1">
    <location>
        <begin position="52"/>
        <end position="109"/>
    </location>
</feature>
<dbReference type="EMBL" id="KQ976690">
    <property type="protein sequence ID" value="KYM78058.1"/>
    <property type="molecule type" value="Genomic_DNA"/>
</dbReference>
<dbReference type="AlphaFoldDB" id="A0A195B0Q2"/>
<accession>A0A195B0Q2</accession>